<keyword evidence="10" id="KW-1185">Reference proteome</keyword>
<keyword evidence="3" id="KW-0808">Transferase</keyword>
<dbReference type="CDD" id="cd07377">
    <property type="entry name" value="WHTH_GntR"/>
    <property type="match status" value="1"/>
</dbReference>
<dbReference type="InterPro" id="IPR036388">
    <property type="entry name" value="WH-like_DNA-bd_sf"/>
</dbReference>
<dbReference type="PROSITE" id="PS50949">
    <property type="entry name" value="HTH_GNTR"/>
    <property type="match status" value="1"/>
</dbReference>
<dbReference type="GO" id="GO:0003677">
    <property type="term" value="F:DNA binding"/>
    <property type="evidence" value="ECO:0007669"/>
    <property type="project" value="UniProtKB-KW"/>
</dbReference>
<dbReference type="CDD" id="cd00609">
    <property type="entry name" value="AAT_like"/>
    <property type="match status" value="1"/>
</dbReference>
<reference evidence="9 10" key="1">
    <citation type="submission" date="2018-05" db="EMBL/GenBank/DDBJ databases">
        <title>Genomic analysis of Gracilibacillus dipsosauri DD1 reveals novel features of a salt-tolerant amylase.</title>
        <authorList>
            <person name="Deutch C.E."/>
            <person name="Yang S."/>
        </authorList>
    </citation>
    <scope>NUCLEOTIDE SEQUENCE [LARGE SCALE GENOMIC DNA]</scope>
    <source>
        <strain evidence="9 10">DD1</strain>
    </source>
</reference>
<evidence type="ECO:0000256" key="2">
    <source>
        <dbReference type="ARBA" id="ARBA00005384"/>
    </source>
</evidence>
<dbReference type="GO" id="GO:0003700">
    <property type="term" value="F:DNA-binding transcription factor activity"/>
    <property type="evidence" value="ECO:0007669"/>
    <property type="project" value="InterPro"/>
</dbReference>
<dbReference type="PANTHER" id="PTHR46577">
    <property type="entry name" value="HTH-TYPE TRANSCRIPTIONAL REGULATORY PROTEIN GABR"/>
    <property type="match status" value="1"/>
</dbReference>
<comment type="similarity">
    <text evidence="2">In the C-terminal section; belongs to the class-I pyridoxal-phosphate-dependent aminotransferase family.</text>
</comment>
<evidence type="ECO:0000256" key="4">
    <source>
        <dbReference type="ARBA" id="ARBA00022898"/>
    </source>
</evidence>
<evidence type="ECO:0000256" key="6">
    <source>
        <dbReference type="ARBA" id="ARBA00023125"/>
    </source>
</evidence>
<dbReference type="InterPro" id="IPR051446">
    <property type="entry name" value="HTH_trans_reg/aminotransferase"/>
</dbReference>
<dbReference type="InterPro" id="IPR036390">
    <property type="entry name" value="WH_DNA-bd_sf"/>
</dbReference>
<keyword evidence="7" id="KW-0804">Transcription</keyword>
<dbReference type="Gene3D" id="3.90.1150.10">
    <property type="entry name" value="Aspartate Aminotransferase, domain 1"/>
    <property type="match status" value="1"/>
</dbReference>
<dbReference type="InterPro" id="IPR000524">
    <property type="entry name" value="Tscrpt_reg_HTH_GntR"/>
</dbReference>
<keyword evidence="6" id="KW-0238">DNA-binding</keyword>
<dbReference type="Pfam" id="PF00155">
    <property type="entry name" value="Aminotran_1_2"/>
    <property type="match status" value="1"/>
</dbReference>
<keyword evidence="4" id="KW-0663">Pyridoxal phosphate</keyword>
<dbReference type="Gene3D" id="3.40.640.10">
    <property type="entry name" value="Type I PLP-dependent aspartate aminotransferase-like (Major domain)"/>
    <property type="match status" value="1"/>
</dbReference>
<comment type="caution">
    <text evidence="9">The sequence shown here is derived from an EMBL/GenBank/DDBJ whole genome shotgun (WGS) entry which is preliminary data.</text>
</comment>
<dbReference type="PANTHER" id="PTHR46577:SF1">
    <property type="entry name" value="HTH-TYPE TRANSCRIPTIONAL REGULATORY PROTEIN GABR"/>
    <property type="match status" value="1"/>
</dbReference>
<dbReference type="InterPro" id="IPR004839">
    <property type="entry name" value="Aminotransferase_I/II_large"/>
</dbReference>
<proteinExistence type="inferred from homology"/>
<dbReference type="SUPFAM" id="SSF46785">
    <property type="entry name" value="Winged helix' DNA-binding domain"/>
    <property type="match status" value="1"/>
</dbReference>
<dbReference type="GO" id="GO:0008483">
    <property type="term" value="F:transaminase activity"/>
    <property type="evidence" value="ECO:0007669"/>
    <property type="project" value="UniProtKB-KW"/>
</dbReference>
<dbReference type="EMBL" id="QGTD01000018">
    <property type="protein sequence ID" value="PWU67271.1"/>
    <property type="molecule type" value="Genomic_DNA"/>
</dbReference>
<dbReference type="RefSeq" id="WP_109985355.1">
    <property type="nucleotide sequence ID" value="NZ_QGTD01000018.1"/>
</dbReference>
<dbReference type="Gene3D" id="1.10.10.10">
    <property type="entry name" value="Winged helix-like DNA-binding domain superfamily/Winged helix DNA-binding domain"/>
    <property type="match status" value="1"/>
</dbReference>
<dbReference type="InterPro" id="IPR015421">
    <property type="entry name" value="PyrdxlP-dep_Trfase_major"/>
</dbReference>
<evidence type="ECO:0000313" key="9">
    <source>
        <dbReference type="EMBL" id="PWU67271.1"/>
    </source>
</evidence>
<dbReference type="GO" id="GO:0030170">
    <property type="term" value="F:pyridoxal phosphate binding"/>
    <property type="evidence" value="ECO:0007669"/>
    <property type="project" value="InterPro"/>
</dbReference>
<organism evidence="9 10">
    <name type="scientific">Gracilibacillus dipsosauri</name>
    <dbReference type="NCBI Taxonomy" id="178340"/>
    <lineage>
        <taxon>Bacteria</taxon>
        <taxon>Bacillati</taxon>
        <taxon>Bacillota</taxon>
        <taxon>Bacilli</taxon>
        <taxon>Bacillales</taxon>
        <taxon>Bacillaceae</taxon>
        <taxon>Gracilibacillus</taxon>
    </lineage>
</organism>
<dbReference type="Proteomes" id="UP000245624">
    <property type="component" value="Unassembled WGS sequence"/>
</dbReference>
<dbReference type="OrthoDB" id="9802601at2"/>
<comment type="cofactor">
    <cofactor evidence="1">
        <name>pyridoxal 5'-phosphate</name>
        <dbReference type="ChEBI" id="CHEBI:597326"/>
    </cofactor>
</comment>
<evidence type="ECO:0000256" key="1">
    <source>
        <dbReference type="ARBA" id="ARBA00001933"/>
    </source>
</evidence>
<accession>A0A317KUP4</accession>
<dbReference type="InterPro" id="IPR015424">
    <property type="entry name" value="PyrdxlP-dep_Trfase"/>
</dbReference>
<keyword evidence="5" id="KW-0805">Transcription regulation</keyword>
<gene>
    <name evidence="9" type="ORF">DLJ74_17035</name>
</gene>
<feature type="domain" description="HTH gntR-type" evidence="8">
    <location>
        <begin position="22"/>
        <end position="90"/>
    </location>
</feature>
<dbReference type="SMART" id="SM00345">
    <property type="entry name" value="HTH_GNTR"/>
    <property type="match status" value="1"/>
</dbReference>
<sequence length="462" mass="51516">MPVNSFENYPMSWKPLIDRTKKPIYKSLAKQLREDIAHGVLLPGTKLPPQRELADYLDLNVSTISKAFKVCESKGLLSATVGNGTFISYDALANAYLLEDMKPNHLIEMGATLPDNDSYHPLMEELKGMLKEPNYEKWFSYGRQGENLWQKDAAVKLIQRGGYETTVDHILFANGGQNAIAATLAGICQPGDRIGVDDHTYPGLKTAASMLNIRLVPIKSENGEMSATALELACKKENLKGIYVIPDYHNPTASRMSIENRRKIAGIAKRCNLFIIEDAAYHLYNEKPLPALASFVPEKTIYIASLSKSIAPGLRMAYVAVPNKFKEQISKALYNLNVSVSPLLAELAARTIVSKQFEVLIEKHQEQTLCRNKIVHQYLADYPCLGYETGIFRWLLLPGKITGNEFESLAARRGVQVYAAERFVVGNSCPERAVRIAVCAPKTMEDLEQGLNILKHLLDELN</sequence>
<evidence type="ECO:0000256" key="3">
    <source>
        <dbReference type="ARBA" id="ARBA00022576"/>
    </source>
</evidence>
<keyword evidence="3" id="KW-0032">Aminotransferase</keyword>
<dbReference type="Pfam" id="PF00392">
    <property type="entry name" value="GntR"/>
    <property type="match status" value="1"/>
</dbReference>
<dbReference type="InterPro" id="IPR015422">
    <property type="entry name" value="PyrdxlP-dep_Trfase_small"/>
</dbReference>
<protein>
    <submittedName>
        <fullName evidence="9">GntR family transcriptional regulator</fullName>
    </submittedName>
</protein>
<evidence type="ECO:0000259" key="8">
    <source>
        <dbReference type="PROSITE" id="PS50949"/>
    </source>
</evidence>
<dbReference type="SUPFAM" id="SSF53383">
    <property type="entry name" value="PLP-dependent transferases"/>
    <property type="match status" value="1"/>
</dbReference>
<evidence type="ECO:0000256" key="5">
    <source>
        <dbReference type="ARBA" id="ARBA00023015"/>
    </source>
</evidence>
<evidence type="ECO:0000313" key="10">
    <source>
        <dbReference type="Proteomes" id="UP000245624"/>
    </source>
</evidence>
<name>A0A317KUP4_9BACI</name>
<dbReference type="AlphaFoldDB" id="A0A317KUP4"/>
<evidence type="ECO:0000256" key="7">
    <source>
        <dbReference type="ARBA" id="ARBA00023163"/>
    </source>
</evidence>